<evidence type="ECO:0000256" key="1">
    <source>
        <dbReference type="ARBA" id="ARBA00001210"/>
    </source>
</evidence>
<name>A0ABW5RVQ2_9BACI</name>
<dbReference type="GO" id="GO:0016757">
    <property type="term" value="F:glycosyltransferase activity"/>
    <property type="evidence" value="ECO:0007669"/>
    <property type="project" value="UniProtKB-KW"/>
</dbReference>
<keyword evidence="5" id="KW-0067">ATP-binding</keyword>
<dbReference type="GO" id="GO:0046917">
    <property type="term" value="F:triphosphoribosyl-dephospho-CoA synthase activity"/>
    <property type="evidence" value="ECO:0007669"/>
    <property type="project" value="UniProtKB-EC"/>
</dbReference>
<sequence length="290" mass="31645">MKSEKELFSFILSKVAVNSLIEEVELTPKPGLVDRVNTGAHQDLTIELMRSSAESLAETFEQIAYVSYGRNPSQSLREEIAAIGRAGEKKMFEATNGVNTHKGAIWAMGLLVSAASIGKGMYSIDETVAIAGEIARFSDRYCPDSSTNGGNVRKRYGVGGAKAEAQQGFPHITQYALPMLYRSRASGLTEEKARLNALLSLIAHLDDTCILHRGGSKALSYAKKQTTTFLEFGNLDCLHVLNEDFSRRNISPGGSADLLAATLFLDRTQAERPVDEVRNDYEYSKLNGGV</sequence>
<protein>
    <recommendedName>
        <fullName evidence="2">triphosphoribosyl-dephospho-CoA synthase</fullName>
        <ecNumber evidence="2">2.4.2.52</ecNumber>
    </recommendedName>
</protein>
<keyword evidence="3 6" id="KW-0808">Transferase</keyword>
<dbReference type="NCBIfam" id="NF002315">
    <property type="entry name" value="PRK01237.1"/>
    <property type="match status" value="1"/>
</dbReference>
<evidence type="ECO:0000256" key="3">
    <source>
        <dbReference type="ARBA" id="ARBA00022679"/>
    </source>
</evidence>
<dbReference type="PANTHER" id="PTHR30201:SF2">
    <property type="entry name" value="2-(5''-TRIPHOSPHORIBOSYL)-3'-DEPHOSPHOCOENZYME-A SYNTHASE"/>
    <property type="match status" value="1"/>
</dbReference>
<evidence type="ECO:0000313" key="6">
    <source>
        <dbReference type="EMBL" id="MFD2682440.1"/>
    </source>
</evidence>
<evidence type="ECO:0000313" key="7">
    <source>
        <dbReference type="Proteomes" id="UP001597506"/>
    </source>
</evidence>
<dbReference type="EC" id="2.4.2.52" evidence="2"/>
<dbReference type="InterPro" id="IPR017555">
    <property type="entry name" value="TriPribosyl-deP-CoA_syn"/>
</dbReference>
<keyword evidence="6" id="KW-0328">Glycosyltransferase</keyword>
<dbReference type="RefSeq" id="WP_377937102.1">
    <property type="nucleotide sequence ID" value="NZ_JBHUMF010000031.1"/>
</dbReference>
<gene>
    <name evidence="6" type="ORF">ACFSUL_17005</name>
</gene>
<evidence type="ECO:0000256" key="5">
    <source>
        <dbReference type="ARBA" id="ARBA00022840"/>
    </source>
</evidence>
<dbReference type="InterPro" id="IPR002736">
    <property type="entry name" value="CitG"/>
</dbReference>
<comment type="catalytic activity">
    <reaction evidence="1">
        <text>3'-dephospho-CoA + ATP = 2'-(5''-triphospho-alpha-D-ribosyl)-3'-dephospho-CoA + adenine</text>
        <dbReference type="Rhea" id="RHEA:15117"/>
        <dbReference type="ChEBI" id="CHEBI:16708"/>
        <dbReference type="ChEBI" id="CHEBI:30616"/>
        <dbReference type="ChEBI" id="CHEBI:57328"/>
        <dbReference type="ChEBI" id="CHEBI:61378"/>
        <dbReference type="EC" id="2.4.2.52"/>
    </reaction>
</comment>
<dbReference type="NCBIfam" id="TIGR03132">
    <property type="entry name" value="malonate_mdcB"/>
    <property type="match status" value="1"/>
</dbReference>
<evidence type="ECO:0000256" key="2">
    <source>
        <dbReference type="ARBA" id="ARBA00012074"/>
    </source>
</evidence>
<organism evidence="6 7">
    <name type="scientific">Bacillus seohaeanensis</name>
    <dbReference type="NCBI Taxonomy" id="284580"/>
    <lineage>
        <taxon>Bacteria</taxon>
        <taxon>Bacillati</taxon>
        <taxon>Bacillota</taxon>
        <taxon>Bacilli</taxon>
        <taxon>Bacillales</taxon>
        <taxon>Bacillaceae</taxon>
        <taxon>Bacillus</taxon>
    </lineage>
</organism>
<comment type="caution">
    <text evidence="6">The sequence shown here is derived from an EMBL/GenBank/DDBJ whole genome shotgun (WGS) entry which is preliminary data.</text>
</comment>
<proteinExistence type="predicted"/>
<evidence type="ECO:0000256" key="4">
    <source>
        <dbReference type="ARBA" id="ARBA00022741"/>
    </source>
</evidence>
<reference evidence="7" key="1">
    <citation type="journal article" date="2019" name="Int. J. Syst. Evol. Microbiol.">
        <title>The Global Catalogue of Microorganisms (GCM) 10K type strain sequencing project: providing services to taxonomists for standard genome sequencing and annotation.</title>
        <authorList>
            <consortium name="The Broad Institute Genomics Platform"/>
            <consortium name="The Broad Institute Genome Sequencing Center for Infectious Disease"/>
            <person name="Wu L."/>
            <person name="Ma J."/>
        </authorList>
    </citation>
    <scope>NUCLEOTIDE SEQUENCE [LARGE SCALE GENOMIC DNA]</scope>
    <source>
        <strain evidence="7">KCTC 3913</strain>
    </source>
</reference>
<dbReference type="Proteomes" id="UP001597506">
    <property type="component" value="Unassembled WGS sequence"/>
</dbReference>
<keyword evidence="4" id="KW-0547">Nucleotide-binding</keyword>
<keyword evidence="7" id="KW-1185">Reference proteome</keyword>
<dbReference type="Pfam" id="PF01874">
    <property type="entry name" value="CitG"/>
    <property type="match status" value="1"/>
</dbReference>
<dbReference type="Gene3D" id="1.10.4200.10">
    <property type="entry name" value="Triphosphoribosyl-dephospho-CoA protein"/>
    <property type="match status" value="2"/>
</dbReference>
<dbReference type="PANTHER" id="PTHR30201">
    <property type="entry name" value="TRIPHOSPHORIBOSYL-DEPHOSPHO-COA SYNTHASE"/>
    <property type="match status" value="1"/>
</dbReference>
<accession>A0ABW5RVQ2</accession>
<dbReference type="EMBL" id="JBHUMF010000031">
    <property type="protein sequence ID" value="MFD2682440.1"/>
    <property type="molecule type" value="Genomic_DNA"/>
</dbReference>